<evidence type="ECO:0000256" key="5">
    <source>
        <dbReference type="ARBA" id="ARBA00022989"/>
    </source>
</evidence>
<dbReference type="Pfam" id="PF01595">
    <property type="entry name" value="CNNM"/>
    <property type="match status" value="1"/>
</dbReference>
<evidence type="ECO:0000259" key="11">
    <source>
        <dbReference type="PROSITE" id="PS51371"/>
    </source>
</evidence>
<feature type="domain" description="CBS" evidence="11">
    <location>
        <begin position="283"/>
        <end position="339"/>
    </location>
</feature>
<evidence type="ECO:0000259" key="12">
    <source>
        <dbReference type="PROSITE" id="PS51846"/>
    </source>
</evidence>
<dbReference type="SMART" id="SM01091">
    <property type="entry name" value="CorC_HlyC"/>
    <property type="match status" value="1"/>
</dbReference>
<dbReference type="InterPro" id="IPR000644">
    <property type="entry name" value="CBS_dom"/>
</dbReference>
<keyword evidence="5 10" id="KW-1133">Transmembrane helix</keyword>
<evidence type="ECO:0000313" key="13">
    <source>
        <dbReference type="EMBL" id="RXE55259.1"/>
    </source>
</evidence>
<dbReference type="RefSeq" id="WP_128694413.1">
    <property type="nucleotide sequence ID" value="NZ_LHQS01000003.1"/>
</dbReference>
<dbReference type="Pfam" id="PF00571">
    <property type="entry name" value="CBS"/>
    <property type="match status" value="2"/>
</dbReference>
<dbReference type="Pfam" id="PF03471">
    <property type="entry name" value="CorC_HlyC"/>
    <property type="match status" value="1"/>
</dbReference>
<feature type="transmembrane region" description="Helical" evidence="10">
    <location>
        <begin position="102"/>
        <end position="124"/>
    </location>
</feature>
<dbReference type="InterPro" id="IPR002550">
    <property type="entry name" value="CNNM"/>
</dbReference>
<dbReference type="PROSITE" id="PS51371">
    <property type="entry name" value="CBS"/>
    <property type="match status" value="2"/>
</dbReference>
<comment type="subcellular location">
    <subcellularLocation>
        <location evidence="1">Cell membrane</location>
        <topology evidence="1">Multi-pass membrane protein</topology>
    </subcellularLocation>
</comment>
<protein>
    <recommendedName>
        <fullName evidence="15">Hemolysin</fullName>
    </recommendedName>
</protein>
<evidence type="ECO:0000256" key="8">
    <source>
        <dbReference type="ARBA" id="ARBA00023167"/>
    </source>
</evidence>
<evidence type="ECO:0000256" key="6">
    <source>
        <dbReference type="ARBA" id="ARBA00023122"/>
    </source>
</evidence>
<dbReference type="Gene3D" id="3.10.580.10">
    <property type="entry name" value="CBS-domain"/>
    <property type="match status" value="1"/>
</dbReference>
<keyword evidence="2" id="KW-1003">Cell membrane</keyword>
<dbReference type="EMBL" id="LHQS01000003">
    <property type="protein sequence ID" value="RXE55259.1"/>
    <property type="molecule type" value="Genomic_DNA"/>
</dbReference>
<keyword evidence="6 9" id="KW-0129">CBS domain</keyword>
<dbReference type="AlphaFoldDB" id="A0A498GWJ9"/>
<dbReference type="GO" id="GO:0050660">
    <property type="term" value="F:flavin adenine dinucleotide binding"/>
    <property type="evidence" value="ECO:0007669"/>
    <property type="project" value="InterPro"/>
</dbReference>
<feature type="transmembrane region" description="Helical" evidence="10">
    <location>
        <begin position="65"/>
        <end position="90"/>
    </location>
</feature>
<name>A0A498GWJ9_9EURY</name>
<dbReference type="SUPFAM" id="SSF56176">
    <property type="entry name" value="FAD-binding/transporter-associated domain-like"/>
    <property type="match status" value="1"/>
</dbReference>
<feature type="domain" description="CNNM transmembrane" evidence="12">
    <location>
        <begin position="1"/>
        <end position="200"/>
    </location>
</feature>
<dbReference type="InterPro" id="IPR005170">
    <property type="entry name" value="Transptr-assoc_dom"/>
</dbReference>
<dbReference type="PANTHER" id="PTHR43099">
    <property type="entry name" value="UPF0053 PROTEIN YRKA"/>
    <property type="match status" value="1"/>
</dbReference>
<comment type="caution">
    <text evidence="13">The sequence shown here is derived from an EMBL/GenBank/DDBJ whole genome shotgun (WGS) entry which is preliminary data.</text>
</comment>
<proteinExistence type="predicted"/>
<accession>A0A498GWJ9</accession>
<evidence type="ECO:0000256" key="2">
    <source>
        <dbReference type="ARBA" id="ARBA00022475"/>
    </source>
</evidence>
<dbReference type="PANTHER" id="PTHR43099:SF5">
    <property type="entry name" value="HLYC_CORC FAMILY TRANSPORTER"/>
    <property type="match status" value="1"/>
</dbReference>
<evidence type="ECO:0000256" key="3">
    <source>
        <dbReference type="ARBA" id="ARBA00022692"/>
    </source>
</evidence>
<dbReference type="GO" id="GO:0009086">
    <property type="term" value="P:methionine biosynthetic process"/>
    <property type="evidence" value="ECO:0007669"/>
    <property type="project" value="UniProtKB-KW"/>
</dbReference>
<reference evidence="13 14" key="1">
    <citation type="journal article" date="2015" name="Int. J. Syst. Evol. Microbiol.">
        <title>Methanoculleus taiwanensis sp. nov., a methanogen isolated from deep marine sediment at the deformation front area near Taiwan.</title>
        <authorList>
            <person name="Weng C.Y."/>
            <person name="Chen S.C."/>
            <person name="Lai M.C."/>
            <person name="Wu S.Y."/>
            <person name="Lin S."/>
            <person name="Yang T.F."/>
            <person name="Chen P.C."/>
        </authorList>
    </citation>
    <scope>NUCLEOTIDE SEQUENCE [LARGE SCALE GENOMIC DNA]</scope>
    <source>
        <strain evidence="13 14">CYW4</strain>
    </source>
</reference>
<keyword evidence="8" id="KW-0028">Amino-acid biosynthesis</keyword>
<feature type="transmembrane region" description="Helical" evidence="10">
    <location>
        <begin position="6"/>
        <end position="28"/>
    </location>
</feature>
<dbReference type="PROSITE" id="PS51846">
    <property type="entry name" value="CNNM"/>
    <property type="match status" value="1"/>
</dbReference>
<dbReference type="Gene3D" id="3.30.465.10">
    <property type="match status" value="1"/>
</dbReference>
<evidence type="ECO:0000256" key="1">
    <source>
        <dbReference type="ARBA" id="ARBA00004651"/>
    </source>
</evidence>
<feature type="domain" description="CBS" evidence="11">
    <location>
        <begin position="219"/>
        <end position="279"/>
    </location>
</feature>
<organism evidence="13 14">
    <name type="scientific">Methanoculleus taiwanensis</name>
    <dbReference type="NCBI Taxonomy" id="1550565"/>
    <lineage>
        <taxon>Archaea</taxon>
        <taxon>Methanobacteriati</taxon>
        <taxon>Methanobacteriota</taxon>
        <taxon>Stenosarchaea group</taxon>
        <taxon>Methanomicrobia</taxon>
        <taxon>Methanomicrobiales</taxon>
        <taxon>Methanomicrobiaceae</taxon>
        <taxon>Methanoculleus</taxon>
    </lineage>
</organism>
<dbReference type="GO" id="GO:0005886">
    <property type="term" value="C:plasma membrane"/>
    <property type="evidence" value="ECO:0007669"/>
    <property type="project" value="UniProtKB-SubCell"/>
</dbReference>
<evidence type="ECO:0000256" key="7">
    <source>
        <dbReference type="ARBA" id="ARBA00023136"/>
    </source>
</evidence>
<evidence type="ECO:0000256" key="9">
    <source>
        <dbReference type="PROSITE-ProRule" id="PRU00703"/>
    </source>
</evidence>
<dbReference type="OrthoDB" id="53218at2157"/>
<keyword evidence="14" id="KW-1185">Reference proteome</keyword>
<dbReference type="InterPro" id="IPR016169">
    <property type="entry name" value="FAD-bd_PCMH_sub2"/>
</dbReference>
<keyword evidence="8" id="KW-0486">Methionine biosynthesis</keyword>
<dbReference type="InterPro" id="IPR036318">
    <property type="entry name" value="FAD-bd_PCMH-like_sf"/>
</dbReference>
<dbReference type="Proteomes" id="UP000290932">
    <property type="component" value="Unassembled WGS sequence"/>
</dbReference>
<dbReference type="SUPFAM" id="SSF54631">
    <property type="entry name" value="CBS-domain pair"/>
    <property type="match status" value="1"/>
</dbReference>
<evidence type="ECO:0000256" key="4">
    <source>
        <dbReference type="ARBA" id="ARBA00022737"/>
    </source>
</evidence>
<keyword evidence="4" id="KW-0677">Repeat</keyword>
<dbReference type="InterPro" id="IPR044751">
    <property type="entry name" value="Ion_transp-like_CBS"/>
</dbReference>
<keyword evidence="3 10" id="KW-0812">Transmembrane</keyword>
<gene>
    <name evidence="13" type="ORF">ABH15_10770</name>
</gene>
<evidence type="ECO:0000313" key="14">
    <source>
        <dbReference type="Proteomes" id="UP000290932"/>
    </source>
</evidence>
<dbReference type="CDD" id="cd04590">
    <property type="entry name" value="CBS_pair_CorC_HlyC_assoc"/>
    <property type="match status" value="1"/>
</dbReference>
<dbReference type="InterPro" id="IPR051676">
    <property type="entry name" value="UPF0053_domain"/>
</dbReference>
<dbReference type="InterPro" id="IPR046342">
    <property type="entry name" value="CBS_dom_sf"/>
</dbReference>
<evidence type="ECO:0008006" key="15">
    <source>
        <dbReference type="Google" id="ProtNLM"/>
    </source>
</evidence>
<evidence type="ECO:0000256" key="10">
    <source>
        <dbReference type="SAM" id="Phobius"/>
    </source>
</evidence>
<keyword evidence="7 10" id="KW-0472">Membrane</keyword>
<sequence length="441" mass="48093">MPATTDIIIILLLILANGIFSMSEFAIVSARKIRLQQQAAAGDTNARIALELAEEPTSFLSTVQIGITVIGILAGAFGGATLAGLLASFFEGYPITAPYSGTLGIGIVVLVITYLTLVIGELVPKRLALANAEQIASLVARPMRLLSIVASPVVRLLSLSTEAVLLLFGARKPAGPEVTEEDVRILIEQGTRAGVFEEAEQDMVDRVFRLADRRVSSLITPRPEVVGLDIDDPEEENWTKMIESGHSNFPVYRENLDTVIGIVSVRDLWARTARGEMPGLKQTLEEPLFVPESIPALRVLEQFKILGTQIALVTDEYGSFQGLITLHDILEAIVGEIPSAEQPVELAAVQRPDGSWLLDGMLPVEEFRDIFDIGLLPGEERGYYQTIGGFVMTYLERTPVTGDAFEWHDLRFEVMDMDGYRVDKVLVKSVAERSGSEEGGA</sequence>